<dbReference type="AlphaFoldDB" id="A0A2U8I901"/>
<dbReference type="KEGG" id="fsm:CCS41_14345"/>
<name>A0A2U8I901_9GAMM</name>
<keyword evidence="2" id="KW-1185">Reference proteome</keyword>
<dbReference type="Pfam" id="PF21983">
    <property type="entry name" value="NikA-like"/>
    <property type="match status" value="1"/>
</dbReference>
<dbReference type="RefSeq" id="WP_119797903.1">
    <property type="nucleotide sequence ID" value="NZ_CP021661.1"/>
</dbReference>
<sequence length="116" mass="13384">MTEKKNKDKVVAFRLSQEDFAQFEEKLASSNMKRSEFFREIFLNSNVNLTVKSSPTKNLKQLIFYYNKSSNNINQIAYQLNSAHLSEKVSERLYKSVANALIDIRELLLSGVKDAD</sequence>
<protein>
    <submittedName>
        <fullName evidence="1">Molybdopterin-guanine dinucleotide biosynthesis protein MobC</fullName>
    </submittedName>
</protein>
<evidence type="ECO:0000313" key="1">
    <source>
        <dbReference type="EMBL" id="AWK15597.1"/>
    </source>
</evidence>
<dbReference type="InterPro" id="IPR053842">
    <property type="entry name" value="NikA-like"/>
</dbReference>
<dbReference type="OrthoDB" id="7063687at2"/>
<reference evidence="1 2" key="1">
    <citation type="submission" date="2017-05" db="EMBL/GenBank/DDBJ databases">
        <title>Genome sequence of Candidatus Fukatsuia symbiotica and Candidatus Hamiltonella defensa from Acyrthosiphon pisum strain 5D.</title>
        <authorList>
            <person name="Patel V.A."/>
            <person name="Chevignon G."/>
            <person name="Russell J.A."/>
            <person name="Oliver K.M."/>
        </authorList>
    </citation>
    <scope>NUCLEOTIDE SEQUENCE [LARGE SCALE GENOMIC DNA]</scope>
    <source>
        <strain evidence="1 2">5D</strain>
        <plasmid evidence="1 2">p5D_Fsymbiotica-2</plasmid>
    </source>
</reference>
<organism evidence="1 2">
    <name type="scientific">Candidatus Fukatsuia symbiotica</name>
    <dbReference type="NCBI Taxonomy" id="1878942"/>
    <lineage>
        <taxon>Bacteria</taxon>
        <taxon>Pseudomonadati</taxon>
        <taxon>Pseudomonadota</taxon>
        <taxon>Gammaproteobacteria</taxon>
        <taxon>Enterobacterales</taxon>
        <taxon>Yersiniaceae</taxon>
        <taxon>Candidatus Fukatsuia</taxon>
    </lineage>
</organism>
<evidence type="ECO:0000313" key="2">
    <source>
        <dbReference type="Proteomes" id="UP000261875"/>
    </source>
</evidence>
<dbReference type="EMBL" id="CP021661">
    <property type="protein sequence ID" value="AWK15597.1"/>
    <property type="molecule type" value="Genomic_DNA"/>
</dbReference>
<accession>A0A2U8I901</accession>
<proteinExistence type="predicted"/>
<geneLocation type="plasmid" evidence="1 2">
    <name>p5D_Fsymbiotica-2</name>
</geneLocation>
<dbReference type="Proteomes" id="UP000261875">
    <property type="component" value="Plasmid p5D_Fsymbiotica-2"/>
</dbReference>
<gene>
    <name evidence="1" type="ORF">CCS41_14345</name>
</gene>
<keyword evidence="1" id="KW-0614">Plasmid</keyword>